<organism evidence="1 2">
    <name type="scientific">Eretmocerus hayati</name>
    <dbReference type="NCBI Taxonomy" id="131215"/>
    <lineage>
        <taxon>Eukaryota</taxon>
        <taxon>Metazoa</taxon>
        <taxon>Ecdysozoa</taxon>
        <taxon>Arthropoda</taxon>
        <taxon>Hexapoda</taxon>
        <taxon>Insecta</taxon>
        <taxon>Pterygota</taxon>
        <taxon>Neoptera</taxon>
        <taxon>Endopterygota</taxon>
        <taxon>Hymenoptera</taxon>
        <taxon>Apocrita</taxon>
        <taxon>Proctotrupomorpha</taxon>
        <taxon>Chalcidoidea</taxon>
        <taxon>Aphelinidae</taxon>
        <taxon>Aphelininae</taxon>
        <taxon>Eretmocerus</taxon>
    </lineage>
</organism>
<sequence>MSLLYWPTSTGKRIVYVLAVSTATDLVYHFFKYLTSNKKSQPEPEKDIAETLFFSSECLECKHHVNTNVPCERLTCPFRNLNKIITHILSARKTLEVCVYFFTFNSIARALIEAHRRNVVIRVITDEESSGNDSSQAFNLRRAGLRVRSKKFEHTILMHHKFVVIDGKVLITGSANWTGQAFFGNFENVIITNQKEIVRGYSQEFESLWETMSADVGDQPLEEGARMVRNHSS</sequence>
<comment type="caution">
    <text evidence="1">The sequence shown here is derived from an EMBL/GenBank/DDBJ whole genome shotgun (WGS) entry which is preliminary data.</text>
</comment>
<accession>A0ACC2P898</accession>
<evidence type="ECO:0000313" key="2">
    <source>
        <dbReference type="Proteomes" id="UP001239111"/>
    </source>
</evidence>
<dbReference type="Proteomes" id="UP001239111">
    <property type="component" value="Chromosome 2"/>
</dbReference>
<dbReference type="EMBL" id="CM056742">
    <property type="protein sequence ID" value="KAJ8679201.1"/>
    <property type="molecule type" value="Genomic_DNA"/>
</dbReference>
<keyword evidence="2" id="KW-1185">Reference proteome</keyword>
<proteinExistence type="predicted"/>
<protein>
    <submittedName>
        <fullName evidence="1">Uncharacterized protein</fullName>
    </submittedName>
</protein>
<gene>
    <name evidence="1" type="ORF">QAD02_014988</name>
</gene>
<reference evidence="1" key="1">
    <citation type="submission" date="2023-04" db="EMBL/GenBank/DDBJ databases">
        <title>A chromosome-level genome assembly of the parasitoid wasp Eretmocerus hayati.</title>
        <authorList>
            <person name="Zhong Y."/>
            <person name="Liu S."/>
            <person name="Liu Y."/>
        </authorList>
    </citation>
    <scope>NUCLEOTIDE SEQUENCE</scope>
    <source>
        <strain evidence="1">ZJU_SS_LIU_2023</strain>
    </source>
</reference>
<evidence type="ECO:0000313" key="1">
    <source>
        <dbReference type="EMBL" id="KAJ8679201.1"/>
    </source>
</evidence>
<name>A0ACC2P898_9HYME</name>